<feature type="region of interest" description="Disordered" evidence="1">
    <location>
        <begin position="333"/>
        <end position="358"/>
    </location>
</feature>
<dbReference type="AlphaFoldDB" id="A0A0S4QUR4"/>
<protein>
    <submittedName>
        <fullName evidence="3">Uncharacterized protein</fullName>
    </submittedName>
</protein>
<feature type="region of interest" description="Disordered" evidence="1">
    <location>
        <begin position="1"/>
        <end position="29"/>
    </location>
</feature>
<organism evidence="3 4">
    <name type="scientific">Parafrankia irregularis</name>
    <dbReference type="NCBI Taxonomy" id="795642"/>
    <lineage>
        <taxon>Bacteria</taxon>
        <taxon>Bacillati</taxon>
        <taxon>Actinomycetota</taxon>
        <taxon>Actinomycetes</taxon>
        <taxon>Frankiales</taxon>
        <taxon>Frankiaceae</taxon>
        <taxon>Parafrankia</taxon>
    </lineage>
</organism>
<accession>A0A0S4QUR4</accession>
<feature type="compositionally biased region" description="Gly residues" evidence="1">
    <location>
        <begin position="140"/>
        <end position="156"/>
    </location>
</feature>
<dbReference type="EMBL" id="FAOZ01000028">
    <property type="protein sequence ID" value="CUU59467.1"/>
    <property type="molecule type" value="Genomic_DNA"/>
</dbReference>
<feature type="transmembrane region" description="Helical" evidence="2">
    <location>
        <begin position="114"/>
        <end position="136"/>
    </location>
</feature>
<proteinExistence type="predicted"/>
<evidence type="ECO:0000313" key="3">
    <source>
        <dbReference type="EMBL" id="CUU59467.1"/>
    </source>
</evidence>
<sequence length="358" mass="35291">MSPRAQGAAPADPDAAAGDDGPVCGDGPAGAPGASSGLLGLLDRVDDAALPAIGRVLNWAQAGLGSVGDRPWAGARRAHAAVTARVAVDDAPVAVTGAEPRAARGWAAAGVLEAAFRVVVLGLVVLIVVGAVTTMLRGSDSGGATSGSGSGSGSGAAGSAVSQSGIADAAADADADDAGAAAGPVEPGIVVGPAAGDAAGAYADRTRSELESLSAAAPAADLYAVVSLTAYQTPAELVRTLADYRVTEVFFRVPPDGAETSANVRDPVADVESAFDSAADAAETLGREDTDAVAAQRAHLEAMALRARCGCLYAAVVRAPAERLLELTRRGPVRTVHPAPPGSSPSAVRFVPLDPVRS</sequence>
<feature type="compositionally biased region" description="Low complexity" evidence="1">
    <location>
        <begin position="7"/>
        <end position="29"/>
    </location>
</feature>
<keyword evidence="2" id="KW-0812">Transmembrane</keyword>
<gene>
    <name evidence="3" type="ORF">Ga0074812_12837</name>
</gene>
<name>A0A0S4QUR4_9ACTN</name>
<keyword evidence="2" id="KW-1133">Transmembrane helix</keyword>
<keyword evidence="2" id="KW-0472">Membrane</keyword>
<evidence type="ECO:0000256" key="1">
    <source>
        <dbReference type="SAM" id="MobiDB-lite"/>
    </source>
</evidence>
<dbReference type="Proteomes" id="UP000198802">
    <property type="component" value="Unassembled WGS sequence"/>
</dbReference>
<feature type="region of interest" description="Disordered" evidence="1">
    <location>
        <begin position="139"/>
        <end position="159"/>
    </location>
</feature>
<keyword evidence="4" id="KW-1185">Reference proteome</keyword>
<reference evidence="4" key="1">
    <citation type="submission" date="2015-11" db="EMBL/GenBank/DDBJ databases">
        <authorList>
            <person name="Varghese N."/>
        </authorList>
    </citation>
    <scope>NUCLEOTIDE SEQUENCE [LARGE SCALE GENOMIC DNA]</scope>
    <source>
        <strain evidence="4">DSM 45899</strain>
    </source>
</reference>
<evidence type="ECO:0000256" key="2">
    <source>
        <dbReference type="SAM" id="Phobius"/>
    </source>
</evidence>
<evidence type="ECO:0000313" key="4">
    <source>
        <dbReference type="Proteomes" id="UP000198802"/>
    </source>
</evidence>